<accession>K2NRF2</accession>
<dbReference type="InterPro" id="IPR022764">
    <property type="entry name" value="Peptidase_S54_rhomboid_dom"/>
</dbReference>
<dbReference type="PANTHER" id="PTHR43731">
    <property type="entry name" value="RHOMBOID PROTEASE"/>
    <property type="match status" value="1"/>
</dbReference>
<name>K2NRF2_9HYPH</name>
<feature type="transmembrane region" description="Helical" evidence="7">
    <location>
        <begin position="109"/>
        <end position="129"/>
    </location>
</feature>
<comment type="caution">
    <text evidence="9">The sequence shown here is derived from an EMBL/GenBank/DDBJ whole genome shotgun (WGS) entry which is preliminary data.</text>
</comment>
<evidence type="ECO:0000256" key="4">
    <source>
        <dbReference type="ARBA" id="ARBA00022801"/>
    </source>
</evidence>
<sequence>MFIPLYDANSLRYIKRQYVTLALIAVNIVAYLVTTVGGEDFAFAAALGLGYIPSVSHDLAVLPPELDLVPEPLTYITYSFLHGDLMHLGGNMLFLWVFGDNVEDALGHFRYLVFYLACAVAGAYMHGFIAPDSNAPLIGASGAIAGIVAAYLILHPRIRIWVLAFARIPLRIPAFIVLALWIGFQFLMLLIDTENQVSWAAHAGGILAGAVLVLVLKRREVTLFDRQIEKPRAVELEKPDMAAPVEGKPPHWGRQ</sequence>
<proteinExistence type="inferred from homology"/>
<keyword evidence="3 7" id="KW-0812">Transmembrane</keyword>
<organism evidence="9 10">
    <name type="scientific">Nitratireductor indicus C115</name>
    <dbReference type="NCBI Taxonomy" id="1231190"/>
    <lineage>
        <taxon>Bacteria</taxon>
        <taxon>Pseudomonadati</taxon>
        <taxon>Pseudomonadota</taxon>
        <taxon>Alphaproteobacteria</taxon>
        <taxon>Hyphomicrobiales</taxon>
        <taxon>Phyllobacteriaceae</taxon>
        <taxon>Nitratireductor</taxon>
    </lineage>
</organism>
<feature type="domain" description="Peptidase S54 rhomboid" evidence="8">
    <location>
        <begin position="73"/>
        <end position="218"/>
    </location>
</feature>
<keyword evidence="4" id="KW-0378">Hydrolase</keyword>
<protein>
    <submittedName>
        <fullName evidence="9">Rhomboid-like protein</fullName>
    </submittedName>
</protein>
<feature type="transmembrane region" description="Helical" evidence="7">
    <location>
        <begin position="174"/>
        <end position="191"/>
    </location>
</feature>
<dbReference type="OrthoDB" id="9813074at2"/>
<keyword evidence="5 7" id="KW-1133">Transmembrane helix</keyword>
<dbReference type="InterPro" id="IPR035952">
    <property type="entry name" value="Rhomboid-like_sf"/>
</dbReference>
<evidence type="ECO:0000256" key="2">
    <source>
        <dbReference type="ARBA" id="ARBA00009045"/>
    </source>
</evidence>
<dbReference type="GO" id="GO:0016020">
    <property type="term" value="C:membrane"/>
    <property type="evidence" value="ECO:0007669"/>
    <property type="project" value="UniProtKB-SubCell"/>
</dbReference>
<dbReference type="GO" id="GO:0004252">
    <property type="term" value="F:serine-type endopeptidase activity"/>
    <property type="evidence" value="ECO:0007669"/>
    <property type="project" value="InterPro"/>
</dbReference>
<dbReference type="AlphaFoldDB" id="K2NRF2"/>
<evidence type="ECO:0000313" key="9">
    <source>
        <dbReference type="EMBL" id="EKF40429.1"/>
    </source>
</evidence>
<feature type="transmembrane region" description="Helical" evidence="7">
    <location>
        <begin position="72"/>
        <end position="97"/>
    </location>
</feature>
<gene>
    <name evidence="9" type="ORF">NA8A_21062</name>
</gene>
<dbReference type="InterPro" id="IPR050925">
    <property type="entry name" value="Rhomboid_protease_S54"/>
</dbReference>
<keyword evidence="6 7" id="KW-0472">Membrane</keyword>
<dbReference type="Pfam" id="PF01694">
    <property type="entry name" value="Rhomboid"/>
    <property type="match status" value="1"/>
</dbReference>
<evidence type="ECO:0000256" key="5">
    <source>
        <dbReference type="ARBA" id="ARBA00022989"/>
    </source>
</evidence>
<feature type="transmembrane region" description="Helical" evidence="7">
    <location>
        <begin position="135"/>
        <end position="154"/>
    </location>
</feature>
<dbReference type="EMBL" id="AMSI01000018">
    <property type="protein sequence ID" value="EKF40429.1"/>
    <property type="molecule type" value="Genomic_DNA"/>
</dbReference>
<reference evidence="9 10" key="1">
    <citation type="journal article" date="2012" name="J. Bacteriol.">
        <title>Genome Sequence of Nitratireductor indicus Type Strain C115.</title>
        <authorList>
            <person name="Lai Q."/>
            <person name="Li G."/>
            <person name="Yu Z."/>
            <person name="Shao Z."/>
        </authorList>
    </citation>
    <scope>NUCLEOTIDE SEQUENCE [LARGE SCALE GENOMIC DNA]</scope>
    <source>
        <strain evidence="9 10">C115</strain>
    </source>
</reference>
<feature type="transmembrane region" description="Helical" evidence="7">
    <location>
        <begin position="197"/>
        <end position="216"/>
    </location>
</feature>
<dbReference type="Proteomes" id="UP000007374">
    <property type="component" value="Unassembled WGS sequence"/>
</dbReference>
<dbReference type="STRING" id="721133.SAMN05216176_11447"/>
<dbReference type="RefSeq" id="WP_009452436.1">
    <property type="nucleotide sequence ID" value="NZ_AMSI01000018.1"/>
</dbReference>
<comment type="similarity">
    <text evidence="2">Belongs to the peptidase S54 family.</text>
</comment>
<dbReference type="PANTHER" id="PTHR43731:SF14">
    <property type="entry name" value="PRESENILIN-ASSOCIATED RHOMBOID-LIKE PROTEIN, MITOCHONDRIAL"/>
    <property type="match status" value="1"/>
</dbReference>
<dbReference type="eggNOG" id="COG0705">
    <property type="taxonomic scope" value="Bacteria"/>
</dbReference>
<dbReference type="PATRIC" id="fig|1231190.3.peg.4353"/>
<keyword evidence="10" id="KW-1185">Reference proteome</keyword>
<comment type="subcellular location">
    <subcellularLocation>
        <location evidence="1">Membrane</location>
        <topology evidence="1">Multi-pass membrane protein</topology>
    </subcellularLocation>
</comment>
<evidence type="ECO:0000256" key="1">
    <source>
        <dbReference type="ARBA" id="ARBA00004141"/>
    </source>
</evidence>
<evidence type="ECO:0000256" key="3">
    <source>
        <dbReference type="ARBA" id="ARBA00022692"/>
    </source>
</evidence>
<evidence type="ECO:0000256" key="7">
    <source>
        <dbReference type="SAM" id="Phobius"/>
    </source>
</evidence>
<dbReference type="SUPFAM" id="SSF144091">
    <property type="entry name" value="Rhomboid-like"/>
    <property type="match status" value="1"/>
</dbReference>
<feature type="transmembrane region" description="Helical" evidence="7">
    <location>
        <begin position="21"/>
        <end position="52"/>
    </location>
</feature>
<evidence type="ECO:0000259" key="8">
    <source>
        <dbReference type="Pfam" id="PF01694"/>
    </source>
</evidence>
<evidence type="ECO:0000313" key="10">
    <source>
        <dbReference type="Proteomes" id="UP000007374"/>
    </source>
</evidence>
<dbReference type="Gene3D" id="1.20.1540.10">
    <property type="entry name" value="Rhomboid-like"/>
    <property type="match status" value="1"/>
</dbReference>
<evidence type="ECO:0000256" key="6">
    <source>
        <dbReference type="ARBA" id="ARBA00023136"/>
    </source>
</evidence>